<dbReference type="InterPro" id="IPR001647">
    <property type="entry name" value="HTH_TetR"/>
</dbReference>
<dbReference type="PATRIC" id="fig|1097667.3.peg.2364"/>
<dbReference type="Gene3D" id="1.10.10.60">
    <property type="entry name" value="Homeodomain-like"/>
    <property type="match status" value="1"/>
</dbReference>
<dbReference type="PANTHER" id="PTHR47506:SF6">
    <property type="entry name" value="HTH-TYPE TRANSCRIPTIONAL REPRESSOR NEMR"/>
    <property type="match status" value="1"/>
</dbReference>
<dbReference type="PANTHER" id="PTHR47506">
    <property type="entry name" value="TRANSCRIPTIONAL REGULATORY PROTEIN"/>
    <property type="match status" value="1"/>
</dbReference>
<gene>
    <name evidence="6" type="ORF">PAI11_23830</name>
</gene>
<evidence type="ECO:0000259" key="5">
    <source>
        <dbReference type="PROSITE" id="PS50977"/>
    </source>
</evidence>
<name>H0E6D3_9ACTN</name>
<evidence type="ECO:0000256" key="2">
    <source>
        <dbReference type="ARBA" id="ARBA00023125"/>
    </source>
</evidence>
<dbReference type="PROSITE" id="PS50977">
    <property type="entry name" value="HTH_TETR_2"/>
    <property type="match status" value="1"/>
</dbReference>
<dbReference type="AlphaFoldDB" id="H0E6D3"/>
<dbReference type="Pfam" id="PF00440">
    <property type="entry name" value="TetR_N"/>
    <property type="match status" value="1"/>
</dbReference>
<protein>
    <submittedName>
        <fullName evidence="6">Transcriptional regulator TetR family</fullName>
    </submittedName>
</protein>
<accession>H0E6D3</accession>
<organism evidence="6 7">
    <name type="scientific">Patulibacter medicamentivorans</name>
    <dbReference type="NCBI Taxonomy" id="1097667"/>
    <lineage>
        <taxon>Bacteria</taxon>
        <taxon>Bacillati</taxon>
        <taxon>Actinomycetota</taxon>
        <taxon>Thermoleophilia</taxon>
        <taxon>Solirubrobacterales</taxon>
        <taxon>Patulibacteraceae</taxon>
        <taxon>Patulibacter</taxon>
    </lineage>
</organism>
<evidence type="ECO:0000256" key="3">
    <source>
        <dbReference type="ARBA" id="ARBA00023163"/>
    </source>
</evidence>
<dbReference type="Pfam" id="PF16925">
    <property type="entry name" value="TetR_C_13"/>
    <property type="match status" value="1"/>
</dbReference>
<evidence type="ECO:0000256" key="1">
    <source>
        <dbReference type="ARBA" id="ARBA00023015"/>
    </source>
</evidence>
<evidence type="ECO:0000256" key="4">
    <source>
        <dbReference type="PROSITE-ProRule" id="PRU00335"/>
    </source>
</evidence>
<keyword evidence="2 4" id="KW-0238">DNA-binding</keyword>
<proteinExistence type="predicted"/>
<feature type="domain" description="HTH tetR-type" evidence="5">
    <location>
        <begin position="11"/>
        <end position="71"/>
    </location>
</feature>
<dbReference type="OrthoDB" id="326421at2"/>
<dbReference type="InterPro" id="IPR036271">
    <property type="entry name" value="Tet_transcr_reg_TetR-rel_C_sf"/>
</dbReference>
<dbReference type="InterPro" id="IPR011075">
    <property type="entry name" value="TetR_C"/>
</dbReference>
<keyword evidence="1" id="KW-0805">Transcription regulation</keyword>
<sequence>MAGRRTDAEARETRATILARAADVASVDGLEGLTIGRLAADVGLSKAGVLGHFGTKEGLQLATLEYASGLFRARVWEPAADARPGIERLLAICRSWTSYISDPPFRGGCFMAAAAFEFDDRVGPVHEQLARALRRWRRTLVAEVRTAIEDGDLPADTDPEIVAFALDSLAVNTNPERGIQDTASAPELTLRAMHWVLGRTAEVAA</sequence>
<dbReference type="EMBL" id="AGUD01000202">
    <property type="protein sequence ID" value="EHN10777.1"/>
    <property type="molecule type" value="Genomic_DNA"/>
</dbReference>
<dbReference type="SUPFAM" id="SSF46689">
    <property type="entry name" value="Homeodomain-like"/>
    <property type="match status" value="1"/>
</dbReference>
<evidence type="ECO:0000313" key="7">
    <source>
        <dbReference type="Proteomes" id="UP000005143"/>
    </source>
</evidence>
<keyword evidence="7" id="KW-1185">Reference proteome</keyword>
<dbReference type="GO" id="GO:0003677">
    <property type="term" value="F:DNA binding"/>
    <property type="evidence" value="ECO:0007669"/>
    <property type="project" value="UniProtKB-UniRule"/>
</dbReference>
<dbReference type="InterPro" id="IPR009057">
    <property type="entry name" value="Homeodomain-like_sf"/>
</dbReference>
<reference evidence="6 7" key="1">
    <citation type="journal article" date="2013" name="Biodegradation">
        <title>Quantitative proteomic analysis of ibuprofen-degrading Patulibacter sp. strain I11.</title>
        <authorList>
            <person name="Almeida B."/>
            <person name="Kjeldal H."/>
            <person name="Lolas I."/>
            <person name="Knudsen A.D."/>
            <person name="Carvalho G."/>
            <person name="Nielsen K.L."/>
            <person name="Barreto Crespo M.T."/>
            <person name="Stensballe A."/>
            <person name="Nielsen J.L."/>
        </authorList>
    </citation>
    <scope>NUCLEOTIDE SEQUENCE [LARGE SCALE GENOMIC DNA]</scope>
    <source>
        <strain evidence="6 7">I11</strain>
    </source>
</reference>
<dbReference type="RefSeq" id="WP_007575266.1">
    <property type="nucleotide sequence ID" value="NZ_AGUD01000202.1"/>
</dbReference>
<feature type="DNA-binding region" description="H-T-H motif" evidence="4">
    <location>
        <begin position="34"/>
        <end position="53"/>
    </location>
</feature>
<dbReference type="Gene3D" id="1.10.357.10">
    <property type="entry name" value="Tetracycline Repressor, domain 2"/>
    <property type="match status" value="1"/>
</dbReference>
<comment type="caution">
    <text evidence="6">The sequence shown here is derived from an EMBL/GenBank/DDBJ whole genome shotgun (WGS) entry which is preliminary data.</text>
</comment>
<keyword evidence="3" id="KW-0804">Transcription</keyword>
<evidence type="ECO:0000313" key="6">
    <source>
        <dbReference type="EMBL" id="EHN10777.1"/>
    </source>
</evidence>
<dbReference type="Proteomes" id="UP000005143">
    <property type="component" value="Unassembled WGS sequence"/>
</dbReference>
<dbReference type="SUPFAM" id="SSF48498">
    <property type="entry name" value="Tetracyclin repressor-like, C-terminal domain"/>
    <property type="match status" value="1"/>
</dbReference>